<organism evidence="1 2">
    <name type="scientific">Prevotella jejuni</name>
    <dbReference type="NCBI Taxonomy" id="1177574"/>
    <lineage>
        <taxon>Bacteria</taxon>
        <taxon>Pseudomonadati</taxon>
        <taxon>Bacteroidota</taxon>
        <taxon>Bacteroidia</taxon>
        <taxon>Bacteroidales</taxon>
        <taxon>Prevotellaceae</taxon>
        <taxon>Prevotella</taxon>
    </lineage>
</organism>
<name>A0AA94S1H3_9BACT</name>
<evidence type="ECO:0000313" key="2">
    <source>
        <dbReference type="Proteomes" id="UP000198427"/>
    </source>
</evidence>
<dbReference type="RefSeq" id="WP_158296839.1">
    <property type="nucleotide sequence ID" value="NZ_CP023863.1"/>
</dbReference>
<dbReference type="AlphaFoldDB" id="A0AA94S1H3"/>
<dbReference type="GeneID" id="94030748"/>
<dbReference type="EMBL" id="FZNZ01000091">
    <property type="protein sequence ID" value="SNS23527.1"/>
    <property type="molecule type" value="Genomic_DNA"/>
</dbReference>
<dbReference type="Proteomes" id="UP000198427">
    <property type="component" value="Unassembled WGS sequence"/>
</dbReference>
<protein>
    <submittedName>
        <fullName evidence="1">Uncharacterized protein</fullName>
    </submittedName>
</protein>
<evidence type="ECO:0000313" key="1">
    <source>
        <dbReference type="EMBL" id="SNS23527.1"/>
    </source>
</evidence>
<keyword evidence="2" id="KW-1185">Reference proteome</keyword>
<accession>A0AA94S1H3</accession>
<gene>
    <name evidence="1" type="ORF">SAMN06265364_1912</name>
</gene>
<sequence>MANEQYLTEAHYLTCSKGAKPVRVSVDSQKSIKFSGALAATSKDIQRKANFVVLPLNA</sequence>
<comment type="caution">
    <text evidence="1">The sequence shown here is derived from an EMBL/GenBank/DDBJ whole genome shotgun (WGS) entry which is preliminary data.</text>
</comment>
<proteinExistence type="predicted"/>
<reference evidence="1 2" key="1">
    <citation type="submission" date="2017-06" db="EMBL/GenBank/DDBJ databases">
        <authorList>
            <person name="Varghese N."/>
            <person name="Submissions S."/>
        </authorList>
    </citation>
    <scope>NUCLEOTIDE SEQUENCE [LARGE SCALE GENOMIC DNA]</scope>
    <source>
        <strain evidence="1 2">DSM 26989</strain>
    </source>
</reference>